<name>A0A1D8TV66_9CYAN</name>
<dbReference type="InterPro" id="IPR011335">
    <property type="entry name" value="Restrct_endonuc-II-like"/>
</dbReference>
<reference evidence="3" key="1">
    <citation type="submission" date="2016-10" db="EMBL/GenBank/DDBJ databases">
        <title>Comparative genomics uncovers the prolific and rare metabolic potential of the cyanobacterial genus Moorea.</title>
        <authorList>
            <person name="Leao T."/>
            <person name="Castelao G."/>
            <person name="Korobeynikov A."/>
            <person name="Monroe E.A."/>
            <person name="Podell S."/>
            <person name="Glukhov E."/>
            <person name="Allen E."/>
            <person name="Gerwick W.H."/>
            <person name="Gerwick L."/>
        </authorList>
    </citation>
    <scope>NUCLEOTIDE SEQUENCE [LARGE SCALE GENOMIC DNA]</scope>
    <source>
        <strain evidence="3">PAL-8-15-08-1</strain>
    </source>
</reference>
<dbReference type="InterPro" id="IPR012296">
    <property type="entry name" value="Nuclease_put_TT1808"/>
</dbReference>
<dbReference type="PANTHER" id="PTHR34107">
    <property type="entry name" value="SLL0198 PROTEIN-RELATED"/>
    <property type="match status" value="1"/>
</dbReference>
<dbReference type="Proteomes" id="UP000177870">
    <property type="component" value="Chromosome"/>
</dbReference>
<dbReference type="InterPro" id="IPR008538">
    <property type="entry name" value="Uma2"/>
</dbReference>
<protein>
    <recommendedName>
        <fullName evidence="1">Putative restriction endonuclease domain-containing protein</fullName>
    </recommendedName>
</protein>
<dbReference type="Gene3D" id="3.90.1570.10">
    <property type="entry name" value="tt1808, chain A"/>
    <property type="match status" value="1"/>
</dbReference>
<dbReference type="OrthoDB" id="428427at2"/>
<dbReference type="AlphaFoldDB" id="A0A1D8TV66"/>
<dbReference type="CDD" id="cd06260">
    <property type="entry name" value="DUF820-like"/>
    <property type="match status" value="1"/>
</dbReference>
<dbReference type="PANTHER" id="PTHR34107:SF2">
    <property type="entry name" value="SLL0888 PROTEIN"/>
    <property type="match status" value="1"/>
</dbReference>
<dbReference type="EMBL" id="CP017599">
    <property type="protein sequence ID" value="AOX01541.1"/>
    <property type="molecule type" value="Genomic_DNA"/>
</dbReference>
<dbReference type="RefSeq" id="WP_070393979.1">
    <property type="nucleotide sequence ID" value="NZ_CP017599.1"/>
</dbReference>
<dbReference type="KEGG" id="mpro:BJP34_20720"/>
<sequence length="189" mass="21802">MVQLTHKFQSFDEYLLYNDNSEKFYELFNGELIEMPPESGVNVQIANRIFLIFALMLGTDRVRGQGLELEVRGEPKNRYPDLTIIREEHIQQLSKRNTIRLSMSPPLLVVEVVSPGELQRERDYIAKRIQYQDCGIPEYWIVDPESQSILVLELKGNTYTEVGSFSGNDLVLSPGFKDINLKVSEVFEI</sequence>
<organism evidence="2 3">
    <name type="scientific">Moorena producens PAL-8-15-08-1</name>
    <dbReference type="NCBI Taxonomy" id="1458985"/>
    <lineage>
        <taxon>Bacteria</taxon>
        <taxon>Bacillati</taxon>
        <taxon>Cyanobacteriota</taxon>
        <taxon>Cyanophyceae</taxon>
        <taxon>Coleofasciculales</taxon>
        <taxon>Coleofasciculaceae</taxon>
        <taxon>Moorena</taxon>
    </lineage>
</organism>
<gene>
    <name evidence="2" type="ORF">BJP34_20720</name>
</gene>
<evidence type="ECO:0000313" key="2">
    <source>
        <dbReference type="EMBL" id="AOX01541.1"/>
    </source>
</evidence>
<feature type="domain" description="Putative restriction endonuclease" evidence="1">
    <location>
        <begin position="11"/>
        <end position="183"/>
    </location>
</feature>
<dbReference type="STRING" id="1458985.BJP34_20720"/>
<proteinExistence type="predicted"/>
<evidence type="ECO:0000313" key="3">
    <source>
        <dbReference type="Proteomes" id="UP000177870"/>
    </source>
</evidence>
<evidence type="ECO:0000259" key="1">
    <source>
        <dbReference type="Pfam" id="PF05685"/>
    </source>
</evidence>
<dbReference type="Pfam" id="PF05685">
    <property type="entry name" value="Uma2"/>
    <property type="match status" value="1"/>
</dbReference>
<dbReference type="SUPFAM" id="SSF52980">
    <property type="entry name" value="Restriction endonuclease-like"/>
    <property type="match status" value="1"/>
</dbReference>
<accession>A0A1D8TV66</accession>